<name>A0ABT9JQV8_9PROT</name>
<comment type="caution">
    <text evidence="2">The sequence shown here is derived from an EMBL/GenBank/DDBJ whole genome shotgun (WGS) entry which is preliminary data.</text>
</comment>
<reference evidence="3" key="1">
    <citation type="journal article" date="2019" name="Int. J. Syst. Evol. Microbiol.">
        <title>The Global Catalogue of Microorganisms (GCM) 10K type strain sequencing project: providing services to taxonomists for standard genome sequencing and annotation.</title>
        <authorList>
            <consortium name="The Broad Institute Genomics Platform"/>
            <consortium name="The Broad Institute Genome Sequencing Center for Infectious Disease"/>
            <person name="Wu L."/>
            <person name="Ma J."/>
        </authorList>
    </citation>
    <scope>NUCLEOTIDE SEQUENCE [LARGE SCALE GENOMIC DNA]</scope>
    <source>
        <strain evidence="3">VKM B-3159</strain>
    </source>
</reference>
<proteinExistence type="predicted"/>
<dbReference type="Pfam" id="PF13180">
    <property type="entry name" value="PDZ_2"/>
    <property type="match status" value="1"/>
</dbReference>
<evidence type="ECO:0000313" key="2">
    <source>
        <dbReference type="EMBL" id="MDP8566879.1"/>
    </source>
</evidence>
<dbReference type="InterPro" id="IPR001478">
    <property type="entry name" value="PDZ"/>
</dbReference>
<gene>
    <name evidence="2" type="ORF">Q9291_03345</name>
</gene>
<keyword evidence="3" id="KW-1185">Reference proteome</keyword>
<accession>A0ABT9JQV8</accession>
<dbReference type="SUPFAM" id="SSF50156">
    <property type="entry name" value="PDZ domain-like"/>
    <property type="match status" value="1"/>
</dbReference>
<protein>
    <submittedName>
        <fullName evidence="2">PDZ domain-containing protein</fullName>
    </submittedName>
</protein>
<feature type="domain" description="PDZ" evidence="1">
    <location>
        <begin position="142"/>
        <end position="228"/>
    </location>
</feature>
<dbReference type="InterPro" id="IPR036034">
    <property type="entry name" value="PDZ_sf"/>
</dbReference>
<sequence length="237" mass="26053">MIATCLTSAILHAEDNPYTTNYQSQNQGNLRSMQSEPIPQLFSGKNRDDDNISMLENGFDLMGFSNFESEEVSPDLALAHGKVIQSDAILVYVKKAPNASPSARMEVIKEAAKKGKALTEKDVAAPGKFRYYASYWAKLPAPVLGVHVIKLVPRNALDEDEKTEAKTDAEGVRLIAVIHDSAAEKAGLQRGDQLLTINREKVEDAAGLSSLVRRYRGNAVSLQIKRRGEPMQLDVQL</sequence>
<dbReference type="EMBL" id="JAVCAP010000004">
    <property type="protein sequence ID" value="MDP8566879.1"/>
    <property type="molecule type" value="Genomic_DNA"/>
</dbReference>
<dbReference type="SMART" id="SM00228">
    <property type="entry name" value="PDZ"/>
    <property type="match status" value="1"/>
</dbReference>
<evidence type="ECO:0000259" key="1">
    <source>
        <dbReference type="SMART" id="SM00228"/>
    </source>
</evidence>
<organism evidence="2 3">
    <name type="scientific">Methylophilus aquaticus</name>
    <dbReference type="NCBI Taxonomy" id="1971610"/>
    <lineage>
        <taxon>Bacteria</taxon>
        <taxon>Pseudomonadati</taxon>
        <taxon>Pseudomonadota</taxon>
        <taxon>Betaproteobacteria</taxon>
        <taxon>Nitrosomonadales</taxon>
        <taxon>Methylophilaceae</taxon>
        <taxon>Methylophilus</taxon>
    </lineage>
</organism>
<evidence type="ECO:0000313" key="3">
    <source>
        <dbReference type="Proteomes" id="UP001225906"/>
    </source>
</evidence>
<dbReference type="Gene3D" id="2.30.42.10">
    <property type="match status" value="1"/>
</dbReference>
<dbReference type="Proteomes" id="UP001225906">
    <property type="component" value="Unassembled WGS sequence"/>
</dbReference>